<dbReference type="Proteomes" id="UP001501411">
    <property type="component" value="Unassembled WGS sequence"/>
</dbReference>
<sequence>MANHLQHETSPYLKQHQHNPVDWYPWGEEALTKAKKENKLLIVSIGYAACHWCHVMERESFENVAVAEVMNEGFVSIKIDREERPDIDQIYMTAVQLMTNSGGWPLNCICLPDGRPIYGGTYFRPDDWINILQQLEQLWANDPQTAFDYAERLTQGIKDSESLQINRIPDAYTKADLNAIISPWRHSFDNQYGGYNRAPKFPLPNNWLFLLRYGFLAKDQEILTHTHFTLQHIAAGGIYDHVGGGFARYSVDGQWHIPHFEKMLYDNAQLVSLYAEAYLQQRTPVYRRVVEETLEWVHREMISDTGGFYSSLDADSEGVEGKYYTFNQEEFESILGNDAPFYIRYFGLTPNGNWEDEGTNVLKTEINADKLAAQMGYQGSNWERDLKDTKKKLWHYREQRKRPALDNKILTSWNALMLKAYVDAYRAFAKEEYLRIAKENAHYLLDRHVLADGKLLHQSIGANNNVIYGFLDDYAFTIESLISLYEATFELHWLNQAKRLLDYTLEHFYDNQKAAFYYTADNVEILITRKFEIMDNVIPASNSVMSHQLYKLGLLFDNAYYRQVSAQLMANVFPQLKSYGSAYSNWSIRLLEIVYGVYEIAITGSQHHDLRKAADQYYIPNKILLGGQQENLPLLKGRITSDSLIYVCKNNTCSLPVSTIEGLKKLILEPEIE</sequence>
<dbReference type="SUPFAM" id="SSF52833">
    <property type="entry name" value="Thioredoxin-like"/>
    <property type="match status" value="1"/>
</dbReference>
<feature type="domain" description="Spermatogenesis-associated protein 20-like TRX" evidence="1">
    <location>
        <begin position="3"/>
        <end position="157"/>
    </location>
</feature>
<dbReference type="InterPro" id="IPR004879">
    <property type="entry name" value="Ssp411-like_TRX"/>
</dbReference>
<organism evidence="2 3">
    <name type="scientific">Olivibacter ginsenosidimutans</name>
    <dbReference type="NCBI Taxonomy" id="1176537"/>
    <lineage>
        <taxon>Bacteria</taxon>
        <taxon>Pseudomonadati</taxon>
        <taxon>Bacteroidota</taxon>
        <taxon>Sphingobacteriia</taxon>
        <taxon>Sphingobacteriales</taxon>
        <taxon>Sphingobacteriaceae</taxon>
        <taxon>Olivibacter</taxon>
    </lineage>
</organism>
<dbReference type="InterPro" id="IPR024705">
    <property type="entry name" value="Ssp411"/>
</dbReference>
<dbReference type="Gene3D" id="3.40.30.10">
    <property type="entry name" value="Glutaredoxin"/>
    <property type="match status" value="1"/>
</dbReference>
<dbReference type="SUPFAM" id="SSF48208">
    <property type="entry name" value="Six-hairpin glycosidases"/>
    <property type="match status" value="1"/>
</dbReference>
<dbReference type="InterPro" id="IPR012341">
    <property type="entry name" value="6hp_glycosidase-like_sf"/>
</dbReference>
<comment type="caution">
    <text evidence="2">The sequence shown here is derived from an EMBL/GenBank/DDBJ whole genome shotgun (WGS) entry which is preliminary data.</text>
</comment>
<proteinExistence type="predicted"/>
<evidence type="ECO:0000313" key="3">
    <source>
        <dbReference type="Proteomes" id="UP001501411"/>
    </source>
</evidence>
<dbReference type="InterPro" id="IPR036249">
    <property type="entry name" value="Thioredoxin-like_sf"/>
</dbReference>
<reference evidence="3" key="1">
    <citation type="journal article" date="2019" name="Int. J. Syst. Evol. Microbiol.">
        <title>The Global Catalogue of Microorganisms (GCM) 10K type strain sequencing project: providing services to taxonomists for standard genome sequencing and annotation.</title>
        <authorList>
            <consortium name="The Broad Institute Genomics Platform"/>
            <consortium name="The Broad Institute Genome Sequencing Center for Infectious Disease"/>
            <person name="Wu L."/>
            <person name="Ma J."/>
        </authorList>
    </citation>
    <scope>NUCLEOTIDE SEQUENCE [LARGE SCALE GENOMIC DNA]</scope>
    <source>
        <strain evidence="3">JCM 18200</strain>
    </source>
</reference>
<dbReference type="RefSeq" id="WP_345232030.1">
    <property type="nucleotide sequence ID" value="NZ_BAABIQ010000035.1"/>
</dbReference>
<dbReference type="EMBL" id="BAABIQ010000035">
    <property type="protein sequence ID" value="GAA4794794.1"/>
    <property type="molecule type" value="Genomic_DNA"/>
</dbReference>
<dbReference type="CDD" id="cd02955">
    <property type="entry name" value="SSP411"/>
    <property type="match status" value="1"/>
</dbReference>
<dbReference type="Pfam" id="PF03190">
    <property type="entry name" value="Thioredox_DsbH"/>
    <property type="match status" value="1"/>
</dbReference>
<dbReference type="PANTHER" id="PTHR42899">
    <property type="entry name" value="SPERMATOGENESIS-ASSOCIATED PROTEIN 20"/>
    <property type="match status" value="1"/>
</dbReference>
<dbReference type="PIRSF" id="PIRSF006402">
    <property type="entry name" value="UCP006402_thioredoxin"/>
    <property type="match status" value="1"/>
</dbReference>
<accession>A0ABP9BFE2</accession>
<name>A0ABP9BFE2_9SPHI</name>
<dbReference type="PANTHER" id="PTHR42899:SF1">
    <property type="entry name" value="SPERMATOGENESIS-ASSOCIATED PROTEIN 20"/>
    <property type="match status" value="1"/>
</dbReference>
<gene>
    <name evidence="2" type="ORF">GCM10023231_24010</name>
</gene>
<evidence type="ECO:0000313" key="2">
    <source>
        <dbReference type="EMBL" id="GAA4794794.1"/>
    </source>
</evidence>
<dbReference type="InterPro" id="IPR008928">
    <property type="entry name" value="6-hairpin_glycosidase_sf"/>
</dbReference>
<evidence type="ECO:0000259" key="1">
    <source>
        <dbReference type="Pfam" id="PF03190"/>
    </source>
</evidence>
<protein>
    <submittedName>
        <fullName evidence="2">Thioredoxin domain-containing protein</fullName>
    </submittedName>
</protein>
<dbReference type="Gene3D" id="1.50.10.10">
    <property type="match status" value="1"/>
</dbReference>
<keyword evidence="3" id="KW-1185">Reference proteome</keyword>
<dbReference type="Gene3D" id="1.50.10.20">
    <property type="match status" value="1"/>
</dbReference>